<feature type="compositionally biased region" description="Polar residues" evidence="2">
    <location>
        <begin position="38"/>
        <end position="64"/>
    </location>
</feature>
<organism evidence="3">
    <name type="scientific">Capitella teleta</name>
    <name type="common">Polychaete worm</name>
    <dbReference type="NCBI Taxonomy" id="283909"/>
    <lineage>
        <taxon>Eukaryota</taxon>
        <taxon>Metazoa</taxon>
        <taxon>Spiralia</taxon>
        <taxon>Lophotrochozoa</taxon>
        <taxon>Annelida</taxon>
        <taxon>Polychaeta</taxon>
        <taxon>Sedentaria</taxon>
        <taxon>Scolecida</taxon>
        <taxon>Capitellidae</taxon>
        <taxon>Capitella</taxon>
    </lineage>
</organism>
<feature type="region of interest" description="Disordered" evidence="2">
    <location>
        <begin position="137"/>
        <end position="256"/>
    </location>
</feature>
<reference evidence="4" key="3">
    <citation type="submission" date="2015-06" db="UniProtKB">
        <authorList>
            <consortium name="EnsemblMetazoa"/>
        </authorList>
    </citation>
    <scope>IDENTIFICATION</scope>
</reference>
<dbReference type="EMBL" id="AMQN01027738">
    <property type="status" value="NOT_ANNOTATED_CDS"/>
    <property type="molecule type" value="Genomic_DNA"/>
</dbReference>
<feature type="compositionally biased region" description="Basic and acidic residues" evidence="2">
    <location>
        <begin position="1301"/>
        <end position="1322"/>
    </location>
</feature>
<feature type="region of interest" description="Disordered" evidence="2">
    <location>
        <begin position="438"/>
        <end position="477"/>
    </location>
</feature>
<evidence type="ECO:0000313" key="5">
    <source>
        <dbReference type="Proteomes" id="UP000014760"/>
    </source>
</evidence>
<protein>
    <submittedName>
        <fullName evidence="3 4">Uncharacterized protein</fullName>
    </submittedName>
</protein>
<evidence type="ECO:0000256" key="1">
    <source>
        <dbReference type="SAM" id="Coils"/>
    </source>
</evidence>
<reference evidence="3 5" key="2">
    <citation type="journal article" date="2013" name="Nature">
        <title>Insights into bilaterian evolution from three spiralian genomes.</title>
        <authorList>
            <person name="Simakov O."/>
            <person name="Marletaz F."/>
            <person name="Cho S.J."/>
            <person name="Edsinger-Gonzales E."/>
            <person name="Havlak P."/>
            <person name="Hellsten U."/>
            <person name="Kuo D.H."/>
            <person name="Larsson T."/>
            <person name="Lv J."/>
            <person name="Arendt D."/>
            <person name="Savage R."/>
            <person name="Osoegawa K."/>
            <person name="de Jong P."/>
            <person name="Grimwood J."/>
            <person name="Chapman J.A."/>
            <person name="Shapiro H."/>
            <person name="Aerts A."/>
            <person name="Otillar R.P."/>
            <person name="Terry A.Y."/>
            <person name="Boore J.L."/>
            <person name="Grigoriev I.V."/>
            <person name="Lindberg D.R."/>
            <person name="Seaver E.C."/>
            <person name="Weisblat D.A."/>
            <person name="Putnam N.H."/>
            <person name="Rokhsar D.S."/>
        </authorList>
    </citation>
    <scope>NUCLEOTIDE SEQUENCE</scope>
    <source>
        <strain evidence="3 5">I ESC-2004</strain>
    </source>
</reference>
<feature type="compositionally biased region" description="Polar residues" evidence="2">
    <location>
        <begin position="109"/>
        <end position="121"/>
    </location>
</feature>
<feature type="compositionally biased region" description="Polar residues" evidence="2">
    <location>
        <begin position="508"/>
        <end position="524"/>
    </location>
</feature>
<feature type="region of interest" description="Disordered" evidence="2">
    <location>
        <begin position="883"/>
        <end position="903"/>
    </location>
</feature>
<feature type="compositionally biased region" description="Basic and acidic residues" evidence="2">
    <location>
        <begin position="379"/>
        <end position="392"/>
    </location>
</feature>
<accession>R7U1M5</accession>
<reference evidence="5" key="1">
    <citation type="submission" date="2012-12" db="EMBL/GenBank/DDBJ databases">
        <authorList>
            <person name="Hellsten U."/>
            <person name="Grimwood J."/>
            <person name="Chapman J.A."/>
            <person name="Shapiro H."/>
            <person name="Aerts A."/>
            <person name="Otillar R.P."/>
            <person name="Terry A.Y."/>
            <person name="Boore J.L."/>
            <person name="Simakov O."/>
            <person name="Marletaz F."/>
            <person name="Cho S.-J."/>
            <person name="Edsinger-Gonzales E."/>
            <person name="Havlak P."/>
            <person name="Kuo D.-H."/>
            <person name="Larsson T."/>
            <person name="Lv J."/>
            <person name="Arendt D."/>
            <person name="Savage R."/>
            <person name="Osoegawa K."/>
            <person name="de Jong P."/>
            <person name="Lindberg D.R."/>
            <person name="Seaver E.C."/>
            <person name="Weisblat D.A."/>
            <person name="Putnam N.H."/>
            <person name="Grigoriev I.V."/>
            <person name="Rokhsar D.S."/>
        </authorList>
    </citation>
    <scope>NUCLEOTIDE SEQUENCE</scope>
    <source>
        <strain evidence="5">I ESC-2004</strain>
    </source>
</reference>
<dbReference type="HOGENOM" id="CLU_245755_0_0_1"/>
<feature type="compositionally biased region" description="Polar residues" evidence="2">
    <location>
        <begin position="181"/>
        <end position="199"/>
    </location>
</feature>
<feature type="region of interest" description="Disordered" evidence="2">
    <location>
        <begin position="508"/>
        <end position="550"/>
    </location>
</feature>
<feature type="compositionally biased region" description="Basic and acidic residues" evidence="2">
    <location>
        <begin position="69"/>
        <end position="85"/>
    </location>
</feature>
<gene>
    <name evidence="3" type="ORF">CAPTEDRAFT_212488</name>
</gene>
<feature type="compositionally biased region" description="Polar residues" evidence="2">
    <location>
        <begin position="206"/>
        <end position="224"/>
    </location>
</feature>
<evidence type="ECO:0000256" key="2">
    <source>
        <dbReference type="SAM" id="MobiDB-lite"/>
    </source>
</evidence>
<keyword evidence="1" id="KW-0175">Coiled coil</keyword>
<dbReference type="EMBL" id="KB308656">
    <property type="protein sequence ID" value="ELT97090.1"/>
    <property type="molecule type" value="Genomic_DNA"/>
</dbReference>
<name>R7U1M5_CAPTE</name>
<feature type="compositionally biased region" description="Polar residues" evidence="2">
    <location>
        <begin position="533"/>
        <end position="549"/>
    </location>
</feature>
<feature type="region of interest" description="Disordered" evidence="2">
    <location>
        <begin position="1"/>
        <end position="125"/>
    </location>
</feature>
<feature type="non-terminal residue" evidence="3">
    <location>
        <position position="1"/>
    </location>
</feature>
<feature type="compositionally biased region" description="Polar residues" evidence="2">
    <location>
        <begin position="346"/>
        <end position="368"/>
    </location>
</feature>
<proteinExistence type="predicted"/>
<feature type="compositionally biased region" description="Acidic residues" evidence="2">
    <location>
        <begin position="324"/>
        <end position="335"/>
    </location>
</feature>
<feature type="coiled-coil region" evidence="1">
    <location>
        <begin position="1502"/>
        <end position="1536"/>
    </location>
</feature>
<evidence type="ECO:0000313" key="4">
    <source>
        <dbReference type="EnsemblMetazoa" id="CapteP212488"/>
    </source>
</evidence>
<evidence type="ECO:0000313" key="3">
    <source>
        <dbReference type="EMBL" id="ELT97090.1"/>
    </source>
</evidence>
<dbReference type="Proteomes" id="UP000014760">
    <property type="component" value="Unassembled WGS sequence"/>
</dbReference>
<feature type="region of interest" description="Disordered" evidence="2">
    <location>
        <begin position="1300"/>
        <end position="1322"/>
    </location>
</feature>
<sequence>FDVSSTSSQSERDFSSDYNSTSDSDDQSESENNDDAQSDLSVNTLATTSISLRDNRQTATSDSGSLRVRAIDQLHDSGDQRERSHSSHSTDGQTDTLISDTIADDCQPASLNQKSTGQQIDAHNLAQIDDDSFVLEEDIDTALPVESSEPSLTEQSFLPDDNSLATTDSLWQPESDGDNYDASQDSSINTFAITPSSLLHQEEPETNGSRRLPTSTVDQSYNSGDQRELPNLSLSHGAGDQTDILPSGTTEDNGHLANQTQLSSGQQATIHDLTHFDDDSLPLEEDANSRAPSLEIREPSPVLEKASAERQQSDISEDFGLPETFEEPLINDDRDEEKLSADEELSVSSSGLPSRVVQTAPTTQTSLSIAPLDDTAPETYRKAENDDLQTEKKRTVKREIKVSPQTELPLYKTPVSLRLGSSSRRADDSELTKKFLNKIASGKNKSPTAKKAEPESITRKAIPLSDASLQKGAHKSSAARLNQQLMLQKQPDETAISDIVEKEAKVDFQSTDTRTLSAPDQQTGKRVPAPVSDSPTVLSEKSVTESRTPTALVRASERQVAPIGHNINGLSPLADGKALYFNIQATDIGSRLQLRLTPETLGHSSIEQPAFFLKIEEDLIPPATSEHSSSALAVPARTHRHLKVTILINWDNPSSSTAITISRQVTLEVFAMLNAQLHKSGTCDLTIDKNQLSALHLEKLFALEGISVPEITHNRVISALNHLNGQQEQTGIKTEIFHLKVEGDIVQATGDCHVGSSLEQEIADVSILQIYPSNEASRVDRHTKKFFTDDANLAPIYWYKWMKNTTDKGMEDIRFSVRDTSRILRSYPIKGAQWAIHSAANYWFTPSEAMTEVAVLKDTTIAEQPEAFTPFTSIRAESEDISASHPASLVPHSSAETLKEDQNNEATIGTEIKEASINNEGSEIHLEDTPPIKTKVYVNESDSDQISDAGHSALLTISLPRGRKQKKSRLQKIIPPQLRKRPKIELAIARAYDTSICYRLALCADKETKRKDIKPYDRDNNIKIDFIRRMLVDEQSFVRACDPYNVIRDINADIEEEAKAEKRFRYSILAKAEVTDKSLRGEAFRDATRPVSAQAYWNFMARCQDDHSNTLDEESEPNKGVLKYSFHLIHKLACFNNEFGQIEHDFNQFIFKKELSMDDQKRLRSLLKRAGTLQKHAESCYQECEKYDLVQKTIENILSKPVGSDSQNRQCKKLQKIQEGICGKLNEKPQSDAPEVQQEVVVSDNEPLGITTSPLCPDLQSENTHLADAHDIGLNDADRDIRSEVDDVISCTSDMSFDLSSDDHLLSEDENDPEKQPDSLTDDQKLNLIKNQDSMELQHLFLTDDDKLALSSAEMPSATCMSSLYTDAQKVLDEIYVQGKLRTNANELITDVSRYISAIQELFPVKTFSLQAPPADDVRNKMYSQLVDLGARYLILTTQPEASSRRTNYGKEELGISAEFLWQTQKAWKSASPDLINGQVAAMLAIGLMKPEQKIFVFEVCLNTQIISLEDIRRNIEQLKNKQDELSDRLKNTVSESNDQMKLNERLLDIQGKLTTFEAQYTDLR</sequence>
<dbReference type="EMBL" id="AMQN01027739">
    <property type="status" value="NOT_ANNOTATED_CDS"/>
    <property type="molecule type" value="Genomic_DNA"/>
</dbReference>
<feature type="compositionally biased region" description="Polar residues" evidence="2">
    <location>
        <begin position="87"/>
        <end position="99"/>
    </location>
</feature>
<keyword evidence="5" id="KW-1185">Reference proteome</keyword>
<feature type="compositionally biased region" description="Polar residues" evidence="2">
    <location>
        <begin position="247"/>
        <end position="256"/>
    </location>
</feature>
<feature type="compositionally biased region" description="Acidic residues" evidence="2">
    <location>
        <begin position="23"/>
        <end position="37"/>
    </location>
</feature>
<feature type="compositionally biased region" description="Polar residues" evidence="2">
    <location>
        <begin position="163"/>
        <end position="172"/>
    </location>
</feature>
<feature type="region of interest" description="Disordered" evidence="2">
    <location>
        <begin position="278"/>
        <end position="392"/>
    </location>
</feature>
<dbReference type="EnsemblMetazoa" id="CapteT212488">
    <property type="protein sequence ID" value="CapteP212488"/>
    <property type="gene ID" value="CapteG212488"/>
</dbReference>